<comment type="caution">
    <text evidence="1">The sequence shown here is derived from an EMBL/GenBank/DDBJ whole genome shotgun (WGS) entry which is preliminary data.</text>
</comment>
<gene>
    <name evidence="1" type="ORF">T459_07959</name>
</gene>
<evidence type="ECO:0000313" key="2">
    <source>
        <dbReference type="Proteomes" id="UP000222542"/>
    </source>
</evidence>
<keyword evidence="2" id="KW-1185">Reference proteome</keyword>
<dbReference type="AlphaFoldDB" id="A0A2G2ZV49"/>
<protein>
    <submittedName>
        <fullName evidence="1">Uncharacterized protein</fullName>
    </submittedName>
</protein>
<organism evidence="1 2">
    <name type="scientific">Capsicum annuum</name>
    <name type="common">Capsicum pepper</name>
    <dbReference type="NCBI Taxonomy" id="4072"/>
    <lineage>
        <taxon>Eukaryota</taxon>
        <taxon>Viridiplantae</taxon>
        <taxon>Streptophyta</taxon>
        <taxon>Embryophyta</taxon>
        <taxon>Tracheophyta</taxon>
        <taxon>Spermatophyta</taxon>
        <taxon>Magnoliopsida</taxon>
        <taxon>eudicotyledons</taxon>
        <taxon>Gunneridae</taxon>
        <taxon>Pentapetalae</taxon>
        <taxon>asterids</taxon>
        <taxon>lamiids</taxon>
        <taxon>Solanales</taxon>
        <taxon>Solanaceae</taxon>
        <taxon>Solanoideae</taxon>
        <taxon>Capsiceae</taxon>
        <taxon>Capsicum</taxon>
    </lineage>
</organism>
<dbReference type="Gramene" id="PHT85853">
    <property type="protein sequence ID" value="PHT85853"/>
    <property type="gene ID" value="T459_07959"/>
</dbReference>
<reference evidence="1 2" key="2">
    <citation type="journal article" date="2017" name="Genome Biol.">
        <title>New reference genome sequences of hot pepper reveal the massive evolution of plant disease-resistance genes by retroduplication.</title>
        <authorList>
            <person name="Kim S."/>
            <person name="Park J."/>
            <person name="Yeom S.I."/>
            <person name="Kim Y.M."/>
            <person name="Seo E."/>
            <person name="Kim K.T."/>
            <person name="Kim M.S."/>
            <person name="Lee J.M."/>
            <person name="Cheong K."/>
            <person name="Shin H.S."/>
            <person name="Kim S.B."/>
            <person name="Han K."/>
            <person name="Lee J."/>
            <person name="Park M."/>
            <person name="Lee H.A."/>
            <person name="Lee H.Y."/>
            <person name="Lee Y."/>
            <person name="Oh S."/>
            <person name="Lee J.H."/>
            <person name="Choi E."/>
            <person name="Choi E."/>
            <person name="Lee S.E."/>
            <person name="Jeon J."/>
            <person name="Kim H."/>
            <person name="Choi G."/>
            <person name="Song H."/>
            <person name="Lee J."/>
            <person name="Lee S.C."/>
            <person name="Kwon J.K."/>
            <person name="Lee H.Y."/>
            <person name="Koo N."/>
            <person name="Hong Y."/>
            <person name="Kim R.W."/>
            <person name="Kang W.H."/>
            <person name="Huh J.H."/>
            <person name="Kang B.C."/>
            <person name="Yang T.J."/>
            <person name="Lee Y.H."/>
            <person name="Bennetzen J.L."/>
            <person name="Choi D."/>
        </authorList>
    </citation>
    <scope>NUCLEOTIDE SEQUENCE [LARGE SCALE GENOMIC DNA]</scope>
    <source>
        <strain evidence="2">cv. CM334</strain>
    </source>
</reference>
<dbReference type="Proteomes" id="UP000222542">
    <property type="component" value="Unassembled WGS sequence"/>
</dbReference>
<sequence length="204" mass="23387">MLFLRPKNVFVQRASNDFRELDDSINNSSAVESCHFALDFWTRGLAVAFGLSYFCFREQIACYSIAPPILDFALKILYFIEYGIHGRGLSYPYICGNSATNGLDARNSPKNPNLRAVELLYSTWQRQSMTSGTKSFLSLDCLNSKHEAWDIRGEIRAILEKIKELEAAEHIPSHKSQAQKAWQVIRQGHYQQQDYVRDVNLKSQ</sequence>
<dbReference type="EMBL" id="AYRZ02000003">
    <property type="protein sequence ID" value="PHT85853.1"/>
    <property type="molecule type" value="Genomic_DNA"/>
</dbReference>
<reference evidence="1 2" key="1">
    <citation type="journal article" date="2014" name="Nat. Genet.">
        <title>Genome sequence of the hot pepper provides insights into the evolution of pungency in Capsicum species.</title>
        <authorList>
            <person name="Kim S."/>
            <person name="Park M."/>
            <person name="Yeom S.I."/>
            <person name="Kim Y.M."/>
            <person name="Lee J.M."/>
            <person name="Lee H.A."/>
            <person name="Seo E."/>
            <person name="Choi J."/>
            <person name="Cheong K."/>
            <person name="Kim K.T."/>
            <person name="Jung K."/>
            <person name="Lee G.W."/>
            <person name="Oh S.K."/>
            <person name="Bae C."/>
            <person name="Kim S.B."/>
            <person name="Lee H.Y."/>
            <person name="Kim S.Y."/>
            <person name="Kim M.S."/>
            <person name="Kang B.C."/>
            <person name="Jo Y.D."/>
            <person name="Yang H.B."/>
            <person name="Jeong H.J."/>
            <person name="Kang W.H."/>
            <person name="Kwon J.K."/>
            <person name="Shin C."/>
            <person name="Lim J.Y."/>
            <person name="Park J.H."/>
            <person name="Huh J.H."/>
            <person name="Kim J.S."/>
            <person name="Kim B.D."/>
            <person name="Cohen O."/>
            <person name="Paran I."/>
            <person name="Suh M.C."/>
            <person name="Lee S.B."/>
            <person name="Kim Y.K."/>
            <person name="Shin Y."/>
            <person name="Noh S.J."/>
            <person name="Park J."/>
            <person name="Seo Y.S."/>
            <person name="Kwon S.Y."/>
            <person name="Kim H.A."/>
            <person name="Park J.M."/>
            <person name="Kim H.J."/>
            <person name="Choi S.B."/>
            <person name="Bosland P.W."/>
            <person name="Reeves G."/>
            <person name="Jo S.H."/>
            <person name="Lee B.W."/>
            <person name="Cho H.T."/>
            <person name="Choi H.S."/>
            <person name="Lee M.S."/>
            <person name="Yu Y."/>
            <person name="Do Choi Y."/>
            <person name="Park B.S."/>
            <person name="van Deynze A."/>
            <person name="Ashrafi H."/>
            <person name="Hill T."/>
            <person name="Kim W.T."/>
            <person name="Pai H.S."/>
            <person name="Ahn H.K."/>
            <person name="Yeam I."/>
            <person name="Giovannoni J.J."/>
            <person name="Rose J.K."/>
            <person name="Sorensen I."/>
            <person name="Lee S.J."/>
            <person name="Kim R.W."/>
            <person name="Choi I.Y."/>
            <person name="Choi B.S."/>
            <person name="Lim J.S."/>
            <person name="Lee Y.H."/>
            <person name="Choi D."/>
        </authorList>
    </citation>
    <scope>NUCLEOTIDE SEQUENCE [LARGE SCALE GENOMIC DNA]</scope>
    <source>
        <strain evidence="2">cv. CM334</strain>
    </source>
</reference>
<accession>A0A2G2ZV49</accession>
<proteinExistence type="predicted"/>
<name>A0A2G2ZV49_CAPAN</name>
<evidence type="ECO:0000313" key="1">
    <source>
        <dbReference type="EMBL" id="PHT85853.1"/>
    </source>
</evidence>